<sequence>MFYRGAKSILDNYNVHQNISHKILKGLCYAYGNNFREHPVNDICDFLYYWLGGILYDNIIPSIRFDSVMPYLFVILRIRNGIKCTAPTYYNISEGENFKNIKLLFDYSKDYDIYDEQITNNNLPCNKNYNEYLQKYVATYKEYEGKCKNVRTSSGYCKAFNEYFHEKNPERLSNLTCNVQNSEPVAERTFGKTKDMQEQHLPAQGMEGKSVTLSEGFQGENEQVAEDGVSSVHPSSQGTSDLINISGPADVPSISTTKTIATTASVAGILVPPFLVYNVISITIVKLIVLFYI</sequence>
<evidence type="ECO:0000256" key="1">
    <source>
        <dbReference type="SAM" id="Phobius"/>
    </source>
</evidence>
<dbReference type="EMBL" id="KQ235247">
    <property type="protein sequence ID" value="KNA01604.1"/>
    <property type="molecule type" value="Genomic_DNA"/>
</dbReference>
<name>A0A0J9WF12_PLAVI</name>
<accession>A0A0J9WF12</accession>
<dbReference type="Proteomes" id="UP000053239">
    <property type="component" value="Unassembled WGS sequence"/>
</dbReference>
<dbReference type="AlphaFoldDB" id="A0A0J9WF12"/>
<keyword evidence="1" id="KW-0472">Membrane</keyword>
<evidence type="ECO:0000313" key="3">
    <source>
        <dbReference type="Proteomes" id="UP000053239"/>
    </source>
</evidence>
<feature type="transmembrane region" description="Helical" evidence="1">
    <location>
        <begin position="274"/>
        <end position="292"/>
    </location>
</feature>
<reference evidence="2 3" key="1">
    <citation type="submission" date="2011-09" db="EMBL/GenBank/DDBJ databases">
        <title>The Genome Sequence of Plasmodium vivax North Korean.</title>
        <authorList>
            <consortium name="The Broad Institute Genome Sequencing Platform"/>
            <consortium name="The Broad Institute Genome Sequencing Center for Infectious Disease"/>
            <person name="Neafsey D."/>
            <person name="Carlton J."/>
            <person name="Barnwell J."/>
            <person name="Collins W."/>
            <person name="Escalante A."/>
            <person name="Mullikin J."/>
            <person name="Saul A."/>
            <person name="Guigo R."/>
            <person name="Camara F."/>
            <person name="Young S.K."/>
            <person name="Zeng Q."/>
            <person name="Gargeya S."/>
            <person name="Fitzgerald M."/>
            <person name="Haas B."/>
            <person name="Abouelleil A."/>
            <person name="Alvarado L."/>
            <person name="Arachchi H.M."/>
            <person name="Berlin A."/>
            <person name="Brown A."/>
            <person name="Chapman S.B."/>
            <person name="Chen Z."/>
            <person name="Dunbar C."/>
            <person name="Freedman E."/>
            <person name="Gearin G."/>
            <person name="Gellesch M."/>
            <person name="Goldberg J."/>
            <person name="Griggs A."/>
            <person name="Gujja S."/>
            <person name="Heiman D."/>
            <person name="Howarth C."/>
            <person name="Larson L."/>
            <person name="Lui A."/>
            <person name="MacDonald P.J.P."/>
            <person name="Montmayeur A."/>
            <person name="Murphy C."/>
            <person name="Neiman D."/>
            <person name="Pearson M."/>
            <person name="Priest M."/>
            <person name="Roberts A."/>
            <person name="Saif S."/>
            <person name="Shea T."/>
            <person name="Shenoy N."/>
            <person name="Sisk P."/>
            <person name="Stolte C."/>
            <person name="Sykes S."/>
            <person name="Wortman J."/>
            <person name="Nusbaum C."/>
            <person name="Birren B."/>
        </authorList>
    </citation>
    <scope>NUCLEOTIDE SEQUENCE [LARGE SCALE GENOMIC DNA]</scope>
    <source>
        <strain evidence="2 3">North Korean</strain>
    </source>
</reference>
<proteinExistence type="predicted"/>
<gene>
    <name evidence="2" type="ORF">PVNG_05969</name>
</gene>
<keyword evidence="1" id="KW-0812">Transmembrane</keyword>
<protein>
    <recommendedName>
        <fullName evidence="4">Variable surface protein Vir7-like protein</fullName>
    </recommendedName>
</protein>
<dbReference type="InterPro" id="IPR008780">
    <property type="entry name" value="Plasmodium_Vir"/>
</dbReference>
<organism evidence="2 3">
    <name type="scientific">Plasmodium vivax North Korean</name>
    <dbReference type="NCBI Taxonomy" id="1035514"/>
    <lineage>
        <taxon>Eukaryota</taxon>
        <taxon>Sar</taxon>
        <taxon>Alveolata</taxon>
        <taxon>Apicomplexa</taxon>
        <taxon>Aconoidasida</taxon>
        <taxon>Haemosporida</taxon>
        <taxon>Plasmodiidae</taxon>
        <taxon>Plasmodium</taxon>
        <taxon>Plasmodium (Plasmodium)</taxon>
    </lineage>
</organism>
<evidence type="ECO:0000313" key="2">
    <source>
        <dbReference type="EMBL" id="KNA01604.1"/>
    </source>
</evidence>
<keyword evidence="1" id="KW-1133">Transmembrane helix</keyword>
<evidence type="ECO:0008006" key="4">
    <source>
        <dbReference type="Google" id="ProtNLM"/>
    </source>
</evidence>
<dbReference type="Pfam" id="PF05795">
    <property type="entry name" value="Plasmodium_Vir"/>
    <property type="match status" value="1"/>
</dbReference>